<dbReference type="Proteomes" id="UP000042997">
    <property type="component" value="Unassembled WGS sequence"/>
</dbReference>
<evidence type="ECO:0000256" key="2">
    <source>
        <dbReference type="SAM" id="Phobius"/>
    </source>
</evidence>
<dbReference type="GO" id="GO:0004222">
    <property type="term" value="F:metalloendopeptidase activity"/>
    <property type="evidence" value="ECO:0007669"/>
    <property type="project" value="TreeGrafter"/>
</dbReference>
<feature type="compositionally biased region" description="Low complexity" evidence="1">
    <location>
        <begin position="116"/>
        <end position="128"/>
    </location>
</feature>
<dbReference type="CDD" id="cd12797">
    <property type="entry name" value="M23_peptidase"/>
    <property type="match status" value="1"/>
</dbReference>
<name>A0A098BMY8_9NOCA</name>
<dbReference type="InterPro" id="IPR016047">
    <property type="entry name" value="M23ase_b-sheet_dom"/>
</dbReference>
<evidence type="ECO:0000259" key="3">
    <source>
        <dbReference type="Pfam" id="PF01551"/>
    </source>
</evidence>
<keyword evidence="2" id="KW-0472">Membrane</keyword>
<dbReference type="InterPro" id="IPR050570">
    <property type="entry name" value="Cell_wall_metabolism_enzyme"/>
</dbReference>
<dbReference type="InterPro" id="IPR011055">
    <property type="entry name" value="Dup_hybrid_motif"/>
</dbReference>
<sequence>MARHRKPQSGLAFPAVSRGRGWGPLRTGPAAAAPAPPTECLGLAPHAEQPTVGVPLAGARRPPVRGAHRRPGGAGGRVMVVSVAAGALLAAAASSAHAALPGEHTLDRRQADPDESAGAAAAPSQAPQVLQVSQVPTLADFADRLERARLREERRAAREAEARRPKTRIPVMGTLTSNFGPRWGTTHYGLDIANAIGTPIVSVTDGTVLEAGPASGFGLWVRILQDDGTIGVFGHIDQALVSAGQRVRAGEEIATVGNRGQSTGPHLHYEVWEPDGRKADPMAWLNARGVPVAPDARA</sequence>
<feature type="region of interest" description="Disordered" evidence="1">
    <location>
        <begin position="106"/>
        <end position="133"/>
    </location>
</feature>
<dbReference type="Gene3D" id="2.70.70.10">
    <property type="entry name" value="Glucose Permease (Domain IIA)"/>
    <property type="match status" value="1"/>
</dbReference>
<dbReference type="OrthoDB" id="1099523at2"/>
<feature type="region of interest" description="Disordered" evidence="1">
    <location>
        <begin position="1"/>
        <end position="75"/>
    </location>
</feature>
<dbReference type="EMBL" id="CCSD01000073">
    <property type="protein sequence ID" value="CDZ90073.1"/>
    <property type="molecule type" value="Genomic_DNA"/>
</dbReference>
<organism evidence="4 5">
    <name type="scientific">Rhodococcus ruber</name>
    <dbReference type="NCBI Taxonomy" id="1830"/>
    <lineage>
        <taxon>Bacteria</taxon>
        <taxon>Bacillati</taxon>
        <taxon>Actinomycetota</taxon>
        <taxon>Actinomycetes</taxon>
        <taxon>Mycobacteriales</taxon>
        <taxon>Nocardiaceae</taxon>
        <taxon>Rhodococcus</taxon>
    </lineage>
</organism>
<dbReference type="SUPFAM" id="SSF51261">
    <property type="entry name" value="Duplicated hybrid motif"/>
    <property type="match status" value="1"/>
</dbReference>
<dbReference type="Pfam" id="PF01551">
    <property type="entry name" value="Peptidase_M23"/>
    <property type="match status" value="1"/>
</dbReference>
<evidence type="ECO:0000256" key="1">
    <source>
        <dbReference type="SAM" id="MobiDB-lite"/>
    </source>
</evidence>
<accession>A0A098BMY8</accession>
<feature type="transmembrane region" description="Helical" evidence="2">
    <location>
        <begin position="78"/>
        <end position="100"/>
    </location>
</feature>
<feature type="domain" description="M23ase beta-sheet core" evidence="3">
    <location>
        <begin position="186"/>
        <end position="281"/>
    </location>
</feature>
<dbReference type="PANTHER" id="PTHR21666:SF270">
    <property type="entry name" value="MUREIN HYDROLASE ACTIVATOR ENVC"/>
    <property type="match status" value="1"/>
</dbReference>
<feature type="compositionally biased region" description="Basic residues" evidence="1">
    <location>
        <begin position="62"/>
        <end position="71"/>
    </location>
</feature>
<evidence type="ECO:0000313" key="5">
    <source>
        <dbReference type="Proteomes" id="UP000042997"/>
    </source>
</evidence>
<proteinExistence type="predicted"/>
<evidence type="ECO:0000313" key="4">
    <source>
        <dbReference type="EMBL" id="CDZ90073.1"/>
    </source>
</evidence>
<keyword evidence="2" id="KW-0812">Transmembrane</keyword>
<dbReference type="RefSeq" id="WP_081636957.1">
    <property type="nucleotide sequence ID" value="NZ_CP024890.1"/>
</dbReference>
<protein>
    <submittedName>
        <fullName evidence="4">M24/M37 family peptidase (Modular protein)</fullName>
    </submittedName>
</protein>
<keyword evidence="2" id="KW-1133">Transmembrane helix</keyword>
<reference evidence="4 5" key="1">
    <citation type="journal article" date="2014" name="Genome Announc.">
        <title>Draft Genome Sequence of Propane- and Butane-Oxidizing Actinobacterium Rhodococcus ruber IEGM 231.</title>
        <authorList>
            <person name="Ivshina I.B."/>
            <person name="Kuyukina M.S."/>
            <person name="Krivoruchko A.V."/>
            <person name="Barbe V."/>
            <person name="Fischer C."/>
        </authorList>
    </citation>
    <scope>NUCLEOTIDE SEQUENCE [LARGE SCALE GENOMIC DNA]</scope>
</reference>
<gene>
    <name evidence="4" type="ORF">RHRU231_600006</name>
</gene>
<dbReference type="AlphaFoldDB" id="A0A098BMY8"/>
<dbReference type="PANTHER" id="PTHR21666">
    <property type="entry name" value="PEPTIDASE-RELATED"/>
    <property type="match status" value="1"/>
</dbReference>